<accession>A0AA88L2H9</accession>
<gene>
    <name evidence="2" type="ORF">QYM36_006894</name>
</gene>
<evidence type="ECO:0000313" key="2">
    <source>
        <dbReference type="EMBL" id="KAK2716563.1"/>
    </source>
</evidence>
<organism evidence="2 3">
    <name type="scientific">Artemia franciscana</name>
    <name type="common">Brine shrimp</name>
    <name type="synonym">Artemia sanfranciscana</name>
    <dbReference type="NCBI Taxonomy" id="6661"/>
    <lineage>
        <taxon>Eukaryota</taxon>
        <taxon>Metazoa</taxon>
        <taxon>Ecdysozoa</taxon>
        <taxon>Arthropoda</taxon>
        <taxon>Crustacea</taxon>
        <taxon>Branchiopoda</taxon>
        <taxon>Anostraca</taxon>
        <taxon>Artemiidae</taxon>
        <taxon>Artemia</taxon>
    </lineage>
</organism>
<dbReference type="GO" id="GO:0007099">
    <property type="term" value="P:centriole replication"/>
    <property type="evidence" value="ECO:0007669"/>
    <property type="project" value="TreeGrafter"/>
</dbReference>
<dbReference type="GO" id="GO:0005813">
    <property type="term" value="C:centrosome"/>
    <property type="evidence" value="ECO:0007669"/>
    <property type="project" value="TreeGrafter"/>
</dbReference>
<comment type="caution">
    <text evidence="2">The sequence shown here is derived from an EMBL/GenBank/DDBJ whole genome shotgun (WGS) entry which is preliminary data.</text>
</comment>
<feature type="coiled-coil region" evidence="1">
    <location>
        <begin position="56"/>
        <end position="115"/>
    </location>
</feature>
<keyword evidence="3" id="KW-1185">Reference proteome</keyword>
<sequence>RKFAEEMDKLESTVLRREEAITNVTEDLVKANQIIAKLHADNKSAATKLQARSELILQQEKVVENRESEIKSLKEEMKKYIEERIRIEDEMKRHKEDFEDANEKLQDQEKTLKTNETGSIRIWGPISSGVVAL</sequence>
<dbReference type="PANTHER" id="PTHR44281">
    <property type="entry name" value="SPINDLE ASSEMBLY ABNORMAL PROTEIN 6 HOMOLOG"/>
    <property type="match status" value="1"/>
</dbReference>
<evidence type="ECO:0000256" key="1">
    <source>
        <dbReference type="SAM" id="Coils"/>
    </source>
</evidence>
<dbReference type="GO" id="GO:0005814">
    <property type="term" value="C:centriole"/>
    <property type="evidence" value="ECO:0007669"/>
    <property type="project" value="TreeGrafter"/>
</dbReference>
<protein>
    <submittedName>
        <fullName evidence="2">Uncharacterized protein</fullName>
    </submittedName>
</protein>
<dbReference type="Proteomes" id="UP001187531">
    <property type="component" value="Unassembled WGS sequence"/>
</dbReference>
<evidence type="ECO:0000313" key="3">
    <source>
        <dbReference type="Proteomes" id="UP001187531"/>
    </source>
</evidence>
<keyword evidence="1" id="KW-0175">Coiled coil</keyword>
<proteinExistence type="predicted"/>
<dbReference type="AlphaFoldDB" id="A0AA88L2H9"/>
<reference evidence="2" key="1">
    <citation type="submission" date="2023-07" db="EMBL/GenBank/DDBJ databases">
        <title>Chromosome-level genome assembly of Artemia franciscana.</title>
        <authorList>
            <person name="Jo E."/>
        </authorList>
    </citation>
    <scope>NUCLEOTIDE SEQUENCE</scope>
    <source>
        <tissue evidence="2">Whole body</tissue>
    </source>
</reference>
<dbReference type="PANTHER" id="PTHR44281:SF2">
    <property type="entry name" value="SPINDLE ASSEMBLY ABNORMAL PROTEIN 6 HOMOLOG"/>
    <property type="match status" value="1"/>
</dbReference>
<dbReference type="EMBL" id="JAVRJZ010000011">
    <property type="protein sequence ID" value="KAK2716563.1"/>
    <property type="molecule type" value="Genomic_DNA"/>
</dbReference>
<name>A0AA88L2H9_ARTSF</name>
<feature type="non-terminal residue" evidence="2">
    <location>
        <position position="133"/>
    </location>
</feature>